<organism evidence="1 2">
    <name type="scientific">Haloechinothrix alba</name>
    <dbReference type="NCBI Taxonomy" id="664784"/>
    <lineage>
        <taxon>Bacteria</taxon>
        <taxon>Bacillati</taxon>
        <taxon>Actinomycetota</taxon>
        <taxon>Actinomycetes</taxon>
        <taxon>Pseudonocardiales</taxon>
        <taxon>Pseudonocardiaceae</taxon>
        <taxon>Haloechinothrix</taxon>
    </lineage>
</organism>
<dbReference type="EMBL" id="FZNW01000007">
    <property type="protein sequence ID" value="SNR47885.1"/>
    <property type="molecule type" value="Genomic_DNA"/>
</dbReference>
<reference evidence="1 2" key="1">
    <citation type="submission" date="2017-06" db="EMBL/GenBank/DDBJ databases">
        <authorList>
            <person name="Kim H.J."/>
            <person name="Triplett B.A."/>
        </authorList>
    </citation>
    <scope>NUCLEOTIDE SEQUENCE [LARGE SCALE GENOMIC DNA]</scope>
    <source>
        <strain evidence="1 2">DSM 45207</strain>
    </source>
</reference>
<protein>
    <submittedName>
        <fullName evidence="1">Uncharacterized protein</fullName>
    </submittedName>
</protein>
<dbReference type="OrthoDB" id="4775515at2"/>
<sequence>MQFPTDAAELDRLIREHPERLAELAEYTPSWLGDQLRSAARDSHRAASHLPGEHVHAEPPRWLRLAALAALLTFAEGTATTCRCRPRIDRPQPIIAAAWMPGTVACRRHAIEVLTEGVPDDADTRCDACGVVPPGGLHTGQVVLGPMILFYAACAECRTWTDSEREGTR</sequence>
<dbReference type="AlphaFoldDB" id="A0A238WMW8"/>
<dbReference type="RefSeq" id="WP_089300855.1">
    <property type="nucleotide sequence ID" value="NZ_FZNW01000007.1"/>
</dbReference>
<name>A0A238WMW8_9PSEU</name>
<dbReference type="Proteomes" id="UP000198348">
    <property type="component" value="Unassembled WGS sequence"/>
</dbReference>
<proteinExistence type="predicted"/>
<evidence type="ECO:0000313" key="1">
    <source>
        <dbReference type="EMBL" id="SNR47885.1"/>
    </source>
</evidence>
<evidence type="ECO:0000313" key="2">
    <source>
        <dbReference type="Proteomes" id="UP000198348"/>
    </source>
</evidence>
<keyword evidence="2" id="KW-1185">Reference proteome</keyword>
<accession>A0A238WMW8</accession>
<gene>
    <name evidence="1" type="ORF">SAMN06265360_1076</name>
</gene>